<evidence type="ECO:0000313" key="10">
    <source>
        <dbReference type="Proteomes" id="UP001353858"/>
    </source>
</evidence>
<accession>A0AAN7SPU0</accession>
<dbReference type="PANTHER" id="PTHR13058">
    <property type="entry name" value="THREE PRIME REPAIR EXONUCLEASE 1, 2"/>
    <property type="match status" value="1"/>
</dbReference>
<keyword evidence="3" id="KW-0479">Metal-binding</keyword>
<comment type="cofactor">
    <cofactor evidence="1">
        <name>Mg(2+)</name>
        <dbReference type="ChEBI" id="CHEBI:18420"/>
    </cofactor>
</comment>
<dbReference type="InterPro" id="IPR013520">
    <property type="entry name" value="Ribonucl_H"/>
</dbReference>
<evidence type="ECO:0000256" key="2">
    <source>
        <dbReference type="ARBA" id="ARBA00022722"/>
    </source>
</evidence>
<sequence>MQIQTFVFLDSETTGLPHQENNETRVTELCLIAVQSDHLVNGVYSRIQNKLSLCFNPCKAIDPQARKITGLSNQLLKFQPNFDYISYNLIQTFLSVQKKPVCLVAHNGNQFDYPILKAEIYKTENELFNDLLSVDTIVGFRQLLSNKYKPVQPAQPQVPIEFQDGFNEILLEIVERFESSTDAPFDNDQTITETDCIPAAKKKLNDSSPMDVPKRRKLFGSPPSFTLSNLYNHLTKKTLINAHRAESDVLMLMECAATLGQEFVDWCNSNAQKFSDVPMMMPGRKIGT</sequence>
<evidence type="ECO:0000256" key="6">
    <source>
        <dbReference type="ARBA" id="ARBA00022842"/>
    </source>
</evidence>
<dbReference type="AlphaFoldDB" id="A0AAN7SPU0"/>
<dbReference type="GO" id="GO:0006308">
    <property type="term" value="P:DNA catabolic process"/>
    <property type="evidence" value="ECO:0007669"/>
    <property type="project" value="TreeGrafter"/>
</dbReference>
<gene>
    <name evidence="9" type="ORF">RN001_009226</name>
</gene>
<keyword evidence="10" id="KW-1185">Reference proteome</keyword>
<comment type="similarity">
    <text evidence="7">Belongs to the exonuclease superfamily. TREX family.</text>
</comment>
<dbReference type="GO" id="GO:0008296">
    <property type="term" value="F:3'-5'-DNA exonuclease activity"/>
    <property type="evidence" value="ECO:0007669"/>
    <property type="project" value="TreeGrafter"/>
</dbReference>
<dbReference type="Pfam" id="PF00929">
    <property type="entry name" value="RNase_T"/>
    <property type="match status" value="1"/>
</dbReference>
<evidence type="ECO:0000256" key="7">
    <source>
        <dbReference type="ARBA" id="ARBA00025769"/>
    </source>
</evidence>
<keyword evidence="6" id="KW-0460">Magnesium</keyword>
<feature type="domain" description="Exonuclease" evidence="8">
    <location>
        <begin position="5"/>
        <end position="265"/>
    </location>
</feature>
<keyword evidence="4" id="KW-0378">Hydrolase</keyword>
<proteinExistence type="inferred from homology"/>
<keyword evidence="2" id="KW-0540">Nuclease</keyword>
<dbReference type="InterPro" id="IPR040393">
    <property type="entry name" value="TREX1/2"/>
</dbReference>
<protein>
    <recommendedName>
        <fullName evidence="8">Exonuclease domain-containing protein</fullName>
    </recommendedName>
</protein>
<dbReference type="InterPro" id="IPR012337">
    <property type="entry name" value="RNaseH-like_sf"/>
</dbReference>
<dbReference type="PANTHER" id="PTHR13058:SF19">
    <property type="entry name" value="LD40940P"/>
    <property type="match status" value="1"/>
</dbReference>
<dbReference type="GO" id="GO:0046872">
    <property type="term" value="F:metal ion binding"/>
    <property type="evidence" value="ECO:0007669"/>
    <property type="project" value="UniProtKB-KW"/>
</dbReference>
<dbReference type="SMART" id="SM00479">
    <property type="entry name" value="EXOIII"/>
    <property type="match status" value="1"/>
</dbReference>
<dbReference type="GO" id="GO:0003676">
    <property type="term" value="F:nucleic acid binding"/>
    <property type="evidence" value="ECO:0007669"/>
    <property type="project" value="InterPro"/>
</dbReference>
<evidence type="ECO:0000256" key="4">
    <source>
        <dbReference type="ARBA" id="ARBA00022801"/>
    </source>
</evidence>
<dbReference type="EMBL" id="JARPUR010000004">
    <property type="protein sequence ID" value="KAK4876720.1"/>
    <property type="molecule type" value="Genomic_DNA"/>
</dbReference>
<dbReference type="Proteomes" id="UP001353858">
    <property type="component" value="Unassembled WGS sequence"/>
</dbReference>
<dbReference type="SUPFAM" id="SSF53098">
    <property type="entry name" value="Ribonuclease H-like"/>
    <property type="match status" value="1"/>
</dbReference>
<organism evidence="9 10">
    <name type="scientific">Aquatica leii</name>
    <dbReference type="NCBI Taxonomy" id="1421715"/>
    <lineage>
        <taxon>Eukaryota</taxon>
        <taxon>Metazoa</taxon>
        <taxon>Ecdysozoa</taxon>
        <taxon>Arthropoda</taxon>
        <taxon>Hexapoda</taxon>
        <taxon>Insecta</taxon>
        <taxon>Pterygota</taxon>
        <taxon>Neoptera</taxon>
        <taxon>Endopterygota</taxon>
        <taxon>Coleoptera</taxon>
        <taxon>Polyphaga</taxon>
        <taxon>Elateriformia</taxon>
        <taxon>Elateroidea</taxon>
        <taxon>Lampyridae</taxon>
        <taxon>Luciolinae</taxon>
        <taxon>Aquatica</taxon>
    </lineage>
</organism>
<evidence type="ECO:0000256" key="5">
    <source>
        <dbReference type="ARBA" id="ARBA00022839"/>
    </source>
</evidence>
<comment type="caution">
    <text evidence="9">The sequence shown here is derived from an EMBL/GenBank/DDBJ whole genome shotgun (WGS) entry which is preliminary data.</text>
</comment>
<evidence type="ECO:0000256" key="3">
    <source>
        <dbReference type="ARBA" id="ARBA00022723"/>
    </source>
</evidence>
<dbReference type="InterPro" id="IPR036397">
    <property type="entry name" value="RNaseH_sf"/>
</dbReference>
<name>A0AAN7SPU0_9COLE</name>
<reference evidence="10" key="1">
    <citation type="submission" date="2023-01" db="EMBL/GenBank/DDBJ databases">
        <title>Key to firefly adult light organ development and bioluminescence: homeobox transcription factors regulate luciferase expression and transportation to peroxisome.</title>
        <authorList>
            <person name="Fu X."/>
        </authorList>
    </citation>
    <scope>NUCLEOTIDE SEQUENCE [LARGE SCALE GENOMIC DNA]</scope>
</reference>
<dbReference type="Gene3D" id="3.30.420.10">
    <property type="entry name" value="Ribonuclease H-like superfamily/Ribonuclease H"/>
    <property type="match status" value="1"/>
</dbReference>
<evidence type="ECO:0000256" key="1">
    <source>
        <dbReference type="ARBA" id="ARBA00001946"/>
    </source>
</evidence>
<evidence type="ECO:0000259" key="8">
    <source>
        <dbReference type="SMART" id="SM00479"/>
    </source>
</evidence>
<dbReference type="GO" id="GO:0005737">
    <property type="term" value="C:cytoplasm"/>
    <property type="evidence" value="ECO:0007669"/>
    <property type="project" value="TreeGrafter"/>
</dbReference>
<evidence type="ECO:0000313" key="9">
    <source>
        <dbReference type="EMBL" id="KAK4876720.1"/>
    </source>
</evidence>
<keyword evidence="5" id="KW-0269">Exonuclease</keyword>